<dbReference type="EMBL" id="JBAHYK010004021">
    <property type="protein sequence ID" value="KAL0563044.1"/>
    <property type="molecule type" value="Genomic_DNA"/>
</dbReference>
<feature type="coiled-coil region" evidence="1">
    <location>
        <begin position="62"/>
        <end position="96"/>
    </location>
</feature>
<sequence length="312" mass="33516">HAWTNRHVGTRKSLVEAALGCRELDLRTATEVLDSTRSGILKNPNNSEYDRARKRLNRAANKKQHQAAARSKNDAIAGLQEQLLNIDANRKVLQEQLKAARGTKPRTKASAAESNSSGRVPSVRKNKQAVRGASDPYPTNAAQPEPPQSNMQVPVVGNMTQQVTSSVPALLPADEFSRSPLSGSMAPGNWSAGCSSNVWNGYDIPDLSFGIQGDPLNGTNFSNEVLFPPHEAPAYPYNQYLCGINNSGVKIILESTAITTVFVSPFPVAGLDFVCSSYPLNTFICAITLDDDELDSIKPVDVSIPSPSSLAG</sequence>
<protein>
    <recommendedName>
        <fullName evidence="5">BZIP domain-containing protein</fullName>
    </recommendedName>
</protein>
<dbReference type="Proteomes" id="UP001465976">
    <property type="component" value="Unassembled WGS sequence"/>
</dbReference>
<accession>A0ABR3EJJ1</accession>
<feature type="non-terminal residue" evidence="3">
    <location>
        <position position="1"/>
    </location>
</feature>
<evidence type="ECO:0000256" key="1">
    <source>
        <dbReference type="SAM" id="Coils"/>
    </source>
</evidence>
<organism evidence="3 4">
    <name type="scientific">Marasmius crinis-equi</name>
    <dbReference type="NCBI Taxonomy" id="585013"/>
    <lineage>
        <taxon>Eukaryota</taxon>
        <taxon>Fungi</taxon>
        <taxon>Dikarya</taxon>
        <taxon>Basidiomycota</taxon>
        <taxon>Agaricomycotina</taxon>
        <taxon>Agaricomycetes</taxon>
        <taxon>Agaricomycetidae</taxon>
        <taxon>Agaricales</taxon>
        <taxon>Marasmiineae</taxon>
        <taxon>Marasmiaceae</taxon>
        <taxon>Marasmius</taxon>
    </lineage>
</organism>
<feature type="region of interest" description="Disordered" evidence="2">
    <location>
        <begin position="98"/>
        <end position="153"/>
    </location>
</feature>
<name>A0ABR3EJJ1_9AGAR</name>
<keyword evidence="4" id="KW-1185">Reference proteome</keyword>
<evidence type="ECO:0000256" key="2">
    <source>
        <dbReference type="SAM" id="MobiDB-lite"/>
    </source>
</evidence>
<comment type="caution">
    <text evidence="3">The sequence shown here is derived from an EMBL/GenBank/DDBJ whole genome shotgun (WGS) entry which is preliminary data.</text>
</comment>
<evidence type="ECO:0000313" key="4">
    <source>
        <dbReference type="Proteomes" id="UP001465976"/>
    </source>
</evidence>
<proteinExistence type="predicted"/>
<evidence type="ECO:0000313" key="3">
    <source>
        <dbReference type="EMBL" id="KAL0563044.1"/>
    </source>
</evidence>
<keyword evidence="1" id="KW-0175">Coiled coil</keyword>
<gene>
    <name evidence="3" type="ORF">V5O48_019034</name>
</gene>
<evidence type="ECO:0008006" key="5">
    <source>
        <dbReference type="Google" id="ProtNLM"/>
    </source>
</evidence>
<reference evidence="3 4" key="1">
    <citation type="submission" date="2024-02" db="EMBL/GenBank/DDBJ databases">
        <title>A draft genome for the cacao thread blight pathogen Marasmius crinis-equi.</title>
        <authorList>
            <person name="Cohen S.P."/>
            <person name="Baruah I.K."/>
            <person name="Amoako-Attah I."/>
            <person name="Bukari Y."/>
            <person name="Meinhardt L.W."/>
            <person name="Bailey B.A."/>
        </authorList>
    </citation>
    <scope>NUCLEOTIDE SEQUENCE [LARGE SCALE GENOMIC DNA]</scope>
    <source>
        <strain evidence="3 4">GH-76</strain>
    </source>
</reference>